<protein>
    <submittedName>
        <fullName evidence="1">Uncharacterized protein</fullName>
    </submittedName>
</protein>
<gene>
    <name evidence="1" type="ordered locus">Thivi_3886</name>
</gene>
<dbReference type="STRING" id="765911.Thivi_3886"/>
<dbReference type="KEGG" id="tvi:Thivi_3886"/>
<dbReference type="AlphaFoldDB" id="I3YFF8"/>
<dbReference type="HOGENOM" id="CLU_2588652_0_0_6"/>
<evidence type="ECO:0000313" key="1">
    <source>
        <dbReference type="EMBL" id="AFL75726.1"/>
    </source>
</evidence>
<dbReference type="EMBL" id="CP003154">
    <property type="protein sequence ID" value="AFL75726.1"/>
    <property type="molecule type" value="Genomic_DNA"/>
</dbReference>
<accession>I3YFF8</accession>
<reference evidence="1 2" key="1">
    <citation type="submission" date="2012-06" db="EMBL/GenBank/DDBJ databases">
        <title>Complete sequence of Thiocystis violascens DSM 198.</title>
        <authorList>
            <consortium name="US DOE Joint Genome Institute"/>
            <person name="Lucas S."/>
            <person name="Han J."/>
            <person name="Lapidus A."/>
            <person name="Cheng J.-F."/>
            <person name="Goodwin L."/>
            <person name="Pitluck S."/>
            <person name="Peters L."/>
            <person name="Ovchinnikova G."/>
            <person name="Teshima H."/>
            <person name="Detter J.C."/>
            <person name="Han C."/>
            <person name="Tapia R."/>
            <person name="Land M."/>
            <person name="Hauser L."/>
            <person name="Kyrpides N."/>
            <person name="Ivanova N."/>
            <person name="Pagani I."/>
            <person name="Vogl K."/>
            <person name="Liu Z."/>
            <person name="Frigaard N.-U."/>
            <person name="Bryant D."/>
            <person name="Woyke T."/>
        </authorList>
    </citation>
    <scope>NUCLEOTIDE SEQUENCE [LARGE SCALE GENOMIC DNA]</scope>
    <source>
        <strain evidence="2">ATCC 17096 / DSM 198 / 6111</strain>
    </source>
</reference>
<dbReference type="Proteomes" id="UP000006062">
    <property type="component" value="Chromosome"/>
</dbReference>
<proteinExistence type="predicted"/>
<keyword evidence="2" id="KW-1185">Reference proteome</keyword>
<sequence>MKCRGNPIRAFRGQHMQRTSLARAHHRGEGTSLSPTFSQVWNYFIVVKHCQEGPHMITARLRRSGGSLIVAIPPAYIEQN</sequence>
<organism evidence="1 2">
    <name type="scientific">Thiocystis violascens (strain ATCC 17096 / DSM 198 / 6111)</name>
    <name type="common">Chromatium violascens</name>
    <dbReference type="NCBI Taxonomy" id="765911"/>
    <lineage>
        <taxon>Bacteria</taxon>
        <taxon>Pseudomonadati</taxon>
        <taxon>Pseudomonadota</taxon>
        <taxon>Gammaproteobacteria</taxon>
        <taxon>Chromatiales</taxon>
        <taxon>Chromatiaceae</taxon>
        <taxon>Thiocystis</taxon>
    </lineage>
</organism>
<name>I3YFF8_THIV6</name>
<evidence type="ECO:0000313" key="2">
    <source>
        <dbReference type="Proteomes" id="UP000006062"/>
    </source>
</evidence>